<comment type="caution">
    <text evidence="1">The sequence shown here is derived from an EMBL/GenBank/DDBJ whole genome shotgun (WGS) entry which is preliminary data.</text>
</comment>
<dbReference type="Proteomes" id="UP000176504">
    <property type="component" value="Unassembled WGS sequence"/>
</dbReference>
<sequence length="104" mass="12001">MPFPNGRSRLFKVWEDLSLGWEVVEGALGKPMGEEWARQVYYKARFRIFRDDGGFNVWDGESPHPVFMGIDEVSDQKIYAFLLGELLRLNEGGGPFWAVIVEEF</sequence>
<proteinExistence type="predicted"/>
<evidence type="ECO:0000313" key="2">
    <source>
        <dbReference type="Proteomes" id="UP000176504"/>
    </source>
</evidence>
<name>A0A1F4VEN0_UNCKA</name>
<dbReference type="AlphaFoldDB" id="A0A1F4VEN0"/>
<dbReference type="EMBL" id="MEVI01000001">
    <property type="protein sequence ID" value="OGC55722.1"/>
    <property type="molecule type" value="Genomic_DNA"/>
</dbReference>
<reference evidence="1 2" key="1">
    <citation type="journal article" date="2016" name="Nat. Commun.">
        <title>Thousands of microbial genomes shed light on interconnected biogeochemical processes in an aquifer system.</title>
        <authorList>
            <person name="Anantharaman K."/>
            <person name="Brown C.T."/>
            <person name="Hug L.A."/>
            <person name="Sharon I."/>
            <person name="Castelle C.J."/>
            <person name="Probst A.J."/>
            <person name="Thomas B.C."/>
            <person name="Singh A."/>
            <person name="Wilkins M.J."/>
            <person name="Karaoz U."/>
            <person name="Brodie E.L."/>
            <person name="Williams K.H."/>
            <person name="Hubbard S.S."/>
            <person name="Banfield J.F."/>
        </authorList>
    </citation>
    <scope>NUCLEOTIDE SEQUENCE [LARGE SCALE GENOMIC DNA]</scope>
</reference>
<evidence type="ECO:0000313" key="1">
    <source>
        <dbReference type="EMBL" id="OGC55722.1"/>
    </source>
</evidence>
<accession>A0A1F4VEN0</accession>
<gene>
    <name evidence="1" type="ORF">A3A78_01635</name>
</gene>
<organism evidence="1 2">
    <name type="scientific">candidate division WWE3 bacterium RIFCSPLOWO2_01_FULL_41_18</name>
    <dbReference type="NCBI Taxonomy" id="1802625"/>
    <lineage>
        <taxon>Bacteria</taxon>
        <taxon>Katanobacteria</taxon>
    </lineage>
</organism>
<protein>
    <submittedName>
        <fullName evidence="1">Uncharacterized protein</fullName>
    </submittedName>
</protein>